<evidence type="ECO:0000313" key="17">
    <source>
        <dbReference type="Proteomes" id="UP001151582"/>
    </source>
</evidence>
<keyword evidence="8 12" id="KW-0347">Helicase</keyword>
<keyword evidence="10" id="KW-0539">Nucleus</keyword>
<evidence type="ECO:0000256" key="8">
    <source>
        <dbReference type="ARBA" id="ARBA00022806"/>
    </source>
</evidence>
<accession>A0A9W8B5R4</accession>
<evidence type="ECO:0000256" key="13">
    <source>
        <dbReference type="SAM" id="MobiDB-lite"/>
    </source>
</evidence>
<evidence type="ECO:0000256" key="3">
    <source>
        <dbReference type="ARBA" id="ARBA00012552"/>
    </source>
</evidence>
<dbReference type="InterPro" id="IPR001650">
    <property type="entry name" value="Helicase_C-like"/>
</dbReference>
<sequence length="502" mass="56003">MTLAEAGSAPRADKKQKKKNKQKDTKNKDKSQKRAHHELGDHNGSATEPIVAKKAKQATPTVSVVSQDDPVAYYKEHAISVDSTKAYLPWTQFGHSKFDENVMTACASFERPSPIQAACWPIIQDKRDVIGIAETGSGKTLAFAMPGLQHILTRGAPRRSCKPTMLVLSPTRELALQIEEQCTQAGKPCGVETVCVYGGSNKAAQQQILTRQKPQIIVATPGRLQDLIESEALDISDVSFLVLDEADRMLDIGFEQAIRSIISAIQHPTRQTVMFSATWPESIRKLANDFLRDPVRVTIGSDDLTVNQNVKQVVEVLEPDDKYFRLMKLLQDYHRSRTNRIIIFVLYKKEAENLERRLLGKKFKVAAIHGNKNQTQRIAALDSFKQGTAPLLVATDVAARGLDIPMVEYVINYTFPLTIDDYIHRIGRTGRAGNKGLSHTFFTEHDKAHSGELYNILKTANAEVPQKLLNFGTAVKKKEHKVYGAFFKDIDPNVKGTKIVFD</sequence>
<dbReference type="OrthoDB" id="196131at2759"/>
<organism evidence="16 17">
    <name type="scientific">Dimargaris verticillata</name>
    <dbReference type="NCBI Taxonomy" id="2761393"/>
    <lineage>
        <taxon>Eukaryota</taxon>
        <taxon>Fungi</taxon>
        <taxon>Fungi incertae sedis</taxon>
        <taxon>Zoopagomycota</taxon>
        <taxon>Kickxellomycotina</taxon>
        <taxon>Dimargaritomycetes</taxon>
        <taxon>Dimargaritales</taxon>
        <taxon>Dimargaritaceae</taxon>
        <taxon>Dimargaris</taxon>
    </lineage>
</organism>
<dbReference type="PROSITE" id="PS00039">
    <property type="entry name" value="DEAD_ATP_HELICASE"/>
    <property type="match status" value="1"/>
</dbReference>
<dbReference type="CDD" id="cd00268">
    <property type="entry name" value="DEADc"/>
    <property type="match status" value="1"/>
</dbReference>
<feature type="region of interest" description="Disordered" evidence="13">
    <location>
        <begin position="1"/>
        <end position="62"/>
    </location>
</feature>
<evidence type="ECO:0000256" key="11">
    <source>
        <dbReference type="ARBA" id="ARBA00037449"/>
    </source>
</evidence>
<feature type="domain" description="Helicase ATP-binding" evidence="14">
    <location>
        <begin position="120"/>
        <end position="297"/>
    </location>
</feature>
<dbReference type="GO" id="GO:0003724">
    <property type="term" value="F:RNA helicase activity"/>
    <property type="evidence" value="ECO:0007669"/>
    <property type="project" value="UniProtKB-EC"/>
</dbReference>
<keyword evidence="4" id="KW-0690">Ribosome biogenesis</keyword>
<dbReference type="Pfam" id="PF00271">
    <property type="entry name" value="Helicase_C"/>
    <property type="match status" value="1"/>
</dbReference>
<keyword evidence="6 12" id="KW-0547">Nucleotide-binding</keyword>
<dbReference type="InterPro" id="IPR044742">
    <property type="entry name" value="DEAD/DEAH_RhlB"/>
</dbReference>
<dbReference type="Gene3D" id="3.40.50.300">
    <property type="entry name" value="P-loop containing nucleotide triphosphate hydrolases"/>
    <property type="match status" value="2"/>
</dbReference>
<reference evidence="16" key="1">
    <citation type="submission" date="2022-07" db="EMBL/GenBank/DDBJ databases">
        <title>Phylogenomic reconstructions and comparative analyses of Kickxellomycotina fungi.</title>
        <authorList>
            <person name="Reynolds N.K."/>
            <person name="Stajich J.E."/>
            <person name="Barry K."/>
            <person name="Grigoriev I.V."/>
            <person name="Crous P."/>
            <person name="Smith M.E."/>
        </authorList>
    </citation>
    <scope>NUCLEOTIDE SEQUENCE</scope>
    <source>
        <strain evidence="16">RSA 567</strain>
    </source>
</reference>
<dbReference type="Pfam" id="PF00270">
    <property type="entry name" value="DEAD"/>
    <property type="match status" value="1"/>
</dbReference>
<dbReference type="CDD" id="cd18787">
    <property type="entry name" value="SF2_C_DEAD"/>
    <property type="match status" value="1"/>
</dbReference>
<evidence type="ECO:0000256" key="12">
    <source>
        <dbReference type="RuleBase" id="RU000492"/>
    </source>
</evidence>
<evidence type="ECO:0000256" key="6">
    <source>
        <dbReference type="ARBA" id="ARBA00022741"/>
    </source>
</evidence>
<evidence type="ECO:0000256" key="5">
    <source>
        <dbReference type="ARBA" id="ARBA00022552"/>
    </source>
</evidence>
<comment type="function">
    <text evidence="11">ATP-dependent RNA helicase required for 60S ribosomal subunit synthesis. Involved in efficient pre-rRNA processing, predominantly at site A3, which is necessary for the normal formation of 25S and 5.8S rRNAs.</text>
</comment>
<dbReference type="GO" id="GO:0005524">
    <property type="term" value="F:ATP binding"/>
    <property type="evidence" value="ECO:0007669"/>
    <property type="project" value="UniProtKB-KW"/>
</dbReference>
<comment type="subcellular location">
    <subcellularLocation>
        <location evidence="1">Nucleus</location>
        <location evidence="1">Nucleolus</location>
    </subcellularLocation>
</comment>
<dbReference type="EMBL" id="JANBQB010000442">
    <property type="protein sequence ID" value="KAJ1976319.1"/>
    <property type="molecule type" value="Genomic_DNA"/>
</dbReference>
<dbReference type="GO" id="GO:0003676">
    <property type="term" value="F:nucleic acid binding"/>
    <property type="evidence" value="ECO:0007669"/>
    <property type="project" value="InterPro"/>
</dbReference>
<dbReference type="GO" id="GO:0016787">
    <property type="term" value="F:hydrolase activity"/>
    <property type="evidence" value="ECO:0007669"/>
    <property type="project" value="UniProtKB-KW"/>
</dbReference>
<evidence type="ECO:0000256" key="10">
    <source>
        <dbReference type="ARBA" id="ARBA00023242"/>
    </source>
</evidence>
<evidence type="ECO:0000259" key="15">
    <source>
        <dbReference type="PROSITE" id="PS51194"/>
    </source>
</evidence>
<keyword evidence="9 12" id="KW-0067">ATP-binding</keyword>
<feature type="compositionally biased region" description="Basic and acidic residues" evidence="13">
    <location>
        <begin position="22"/>
        <end position="41"/>
    </location>
</feature>
<dbReference type="FunFam" id="3.40.50.300:FF:000008">
    <property type="entry name" value="ATP-dependent RNA helicase RhlB"/>
    <property type="match status" value="1"/>
</dbReference>
<evidence type="ECO:0000256" key="7">
    <source>
        <dbReference type="ARBA" id="ARBA00022801"/>
    </source>
</evidence>
<evidence type="ECO:0000256" key="9">
    <source>
        <dbReference type="ARBA" id="ARBA00022840"/>
    </source>
</evidence>
<dbReference type="EC" id="3.6.4.13" evidence="3"/>
<comment type="caution">
    <text evidence="16">The sequence shown here is derived from an EMBL/GenBank/DDBJ whole genome shotgun (WGS) entry which is preliminary data.</text>
</comment>
<name>A0A9W8B5R4_9FUNG</name>
<dbReference type="InterPro" id="IPR027417">
    <property type="entry name" value="P-loop_NTPase"/>
</dbReference>
<feature type="domain" description="Helicase C-terminal" evidence="15">
    <location>
        <begin position="309"/>
        <end position="472"/>
    </location>
</feature>
<keyword evidence="7 12" id="KW-0378">Hydrolase</keyword>
<evidence type="ECO:0000256" key="4">
    <source>
        <dbReference type="ARBA" id="ARBA00022517"/>
    </source>
</evidence>
<dbReference type="SMART" id="SM00490">
    <property type="entry name" value="HELICc"/>
    <property type="match status" value="1"/>
</dbReference>
<dbReference type="Proteomes" id="UP001151582">
    <property type="component" value="Unassembled WGS sequence"/>
</dbReference>
<dbReference type="InterPro" id="IPR000629">
    <property type="entry name" value="RNA-helicase_DEAD-box_CS"/>
</dbReference>
<keyword evidence="17" id="KW-1185">Reference proteome</keyword>
<evidence type="ECO:0000313" key="16">
    <source>
        <dbReference type="EMBL" id="KAJ1976319.1"/>
    </source>
</evidence>
<evidence type="ECO:0000256" key="2">
    <source>
        <dbReference type="ARBA" id="ARBA00009334"/>
    </source>
</evidence>
<dbReference type="AlphaFoldDB" id="A0A9W8B5R4"/>
<dbReference type="InterPro" id="IPR011545">
    <property type="entry name" value="DEAD/DEAH_box_helicase_dom"/>
</dbReference>
<dbReference type="PROSITE" id="PS51192">
    <property type="entry name" value="HELICASE_ATP_BIND_1"/>
    <property type="match status" value="1"/>
</dbReference>
<comment type="similarity">
    <text evidence="2">Belongs to the DEAD box helicase family. DDX5/DBP2 subfamily.</text>
</comment>
<proteinExistence type="inferred from homology"/>
<dbReference type="PANTHER" id="PTHR47958">
    <property type="entry name" value="ATP-DEPENDENT RNA HELICASE DBP3"/>
    <property type="match status" value="1"/>
</dbReference>
<dbReference type="PROSITE" id="PS51194">
    <property type="entry name" value="HELICASE_CTER"/>
    <property type="match status" value="1"/>
</dbReference>
<protein>
    <recommendedName>
        <fullName evidence="3">RNA helicase</fullName>
        <ecNumber evidence="3">3.6.4.13</ecNumber>
    </recommendedName>
</protein>
<dbReference type="InterPro" id="IPR014001">
    <property type="entry name" value="Helicase_ATP-bd"/>
</dbReference>
<evidence type="ECO:0000256" key="1">
    <source>
        <dbReference type="ARBA" id="ARBA00004604"/>
    </source>
</evidence>
<evidence type="ECO:0000259" key="14">
    <source>
        <dbReference type="PROSITE" id="PS51192"/>
    </source>
</evidence>
<keyword evidence="5" id="KW-0698">rRNA processing</keyword>
<dbReference type="SUPFAM" id="SSF52540">
    <property type="entry name" value="P-loop containing nucleoside triphosphate hydrolases"/>
    <property type="match status" value="1"/>
</dbReference>
<dbReference type="SMART" id="SM00487">
    <property type="entry name" value="DEXDc"/>
    <property type="match status" value="1"/>
</dbReference>
<gene>
    <name evidence="16" type="ORF">H4R34_004022</name>
</gene>